<protein>
    <recommendedName>
        <fullName evidence="7">Rhodopsin domain-containing protein</fullName>
    </recommendedName>
</protein>
<evidence type="ECO:0000313" key="9">
    <source>
        <dbReference type="Proteomes" id="UP001320420"/>
    </source>
</evidence>
<sequence>MSDPTGAASQGGVSWDVYLGVGATLNVLAAMLVVLRCMTNYSLSKLGVDDVLVDPTTPLTLLLKMVVLIAIFVAFTLWSTKAPILALYVKLFGVRKWLRWVCFITLFVTGLNFIGSFILPIVACDTRSPTPDIAGFQTCQNATVTGGIWSGFISIIEDVIIFCIPIPSIAQLNLKLSKKIGIFVVFFSGIITIEANTALMVGCAPAVKAFWVTFITKSNTHAKSQSSKAASYWQPSSRLARSGVNRTTSATSTNQIYDPNVTNASYILMETPRGSQVDLEASKPHAK</sequence>
<evidence type="ECO:0000259" key="7">
    <source>
        <dbReference type="Pfam" id="PF20684"/>
    </source>
</evidence>
<dbReference type="Proteomes" id="UP001320420">
    <property type="component" value="Unassembled WGS sequence"/>
</dbReference>
<dbReference type="InterPro" id="IPR052337">
    <property type="entry name" value="SAT4-like"/>
</dbReference>
<evidence type="ECO:0000313" key="8">
    <source>
        <dbReference type="EMBL" id="KAK7751447.1"/>
    </source>
</evidence>
<dbReference type="GO" id="GO:0016020">
    <property type="term" value="C:membrane"/>
    <property type="evidence" value="ECO:0007669"/>
    <property type="project" value="UniProtKB-SubCell"/>
</dbReference>
<evidence type="ECO:0000256" key="4">
    <source>
        <dbReference type="ARBA" id="ARBA00023136"/>
    </source>
</evidence>
<feature type="domain" description="Rhodopsin" evidence="7">
    <location>
        <begin position="11"/>
        <end position="193"/>
    </location>
</feature>
<dbReference type="InterPro" id="IPR049326">
    <property type="entry name" value="Rhodopsin_dom_fungi"/>
</dbReference>
<feature type="transmembrane region" description="Helical" evidence="6">
    <location>
        <begin position="17"/>
        <end position="38"/>
    </location>
</feature>
<name>A0AAN9UQG1_9PEZI</name>
<organism evidence="8 9">
    <name type="scientific">Diatrype stigma</name>
    <dbReference type="NCBI Taxonomy" id="117547"/>
    <lineage>
        <taxon>Eukaryota</taxon>
        <taxon>Fungi</taxon>
        <taxon>Dikarya</taxon>
        <taxon>Ascomycota</taxon>
        <taxon>Pezizomycotina</taxon>
        <taxon>Sordariomycetes</taxon>
        <taxon>Xylariomycetidae</taxon>
        <taxon>Xylariales</taxon>
        <taxon>Diatrypaceae</taxon>
        <taxon>Diatrype</taxon>
    </lineage>
</organism>
<evidence type="ECO:0000256" key="1">
    <source>
        <dbReference type="ARBA" id="ARBA00004141"/>
    </source>
</evidence>
<keyword evidence="2 6" id="KW-0812">Transmembrane</keyword>
<dbReference type="PANTHER" id="PTHR33048">
    <property type="entry name" value="PTH11-LIKE INTEGRAL MEMBRANE PROTEIN (AFU_ORTHOLOGUE AFUA_5G11245)"/>
    <property type="match status" value="1"/>
</dbReference>
<comment type="caution">
    <text evidence="8">The sequence shown here is derived from an EMBL/GenBank/DDBJ whole genome shotgun (WGS) entry which is preliminary data.</text>
</comment>
<proteinExistence type="inferred from homology"/>
<dbReference type="PANTHER" id="PTHR33048:SF146">
    <property type="entry name" value="INTEGRAL MEMBRANE PROTEIN"/>
    <property type="match status" value="1"/>
</dbReference>
<dbReference type="AlphaFoldDB" id="A0AAN9UQG1"/>
<keyword evidence="3 6" id="KW-1133">Transmembrane helix</keyword>
<comment type="similarity">
    <text evidence="5">Belongs to the SAT4 family.</text>
</comment>
<reference evidence="8 9" key="1">
    <citation type="submission" date="2024-02" db="EMBL/GenBank/DDBJ databases">
        <title>De novo assembly and annotation of 12 fungi associated with fruit tree decline syndrome in Ontario, Canada.</title>
        <authorList>
            <person name="Sulman M."/>
            <person name="Ellouze W."/>
            <person name="Ilyukhin E."/>
        </authorList>
    </citation>
    <scope>NUCLEOTIDE SEQUENCE [LARGE SCALE GENOMIC DNA]</scope>
    <source>
        <strain evidence="8 9">M11/M66-122</strain>
    </source>
</reference>
<feature type="transmembrane region" description="Helical" evidence="6">
    <location>
        <begin position="59"/>
        <end position="78"/>
    </location>
</feature>
<dbReference type="EMBL" id="JAKJXP020000049">
    <property type="protein sequence ID" value="KAK7751447.1"/>
    <property type="molecule type" value="Genomic_DNA"/>
</dbReference>
<dbReference type="Pfam" id="PF20684">
    <property type="entry name" value="Fung_rhodopsin"/>
    <property type="match status" value="1"/>
</dbReference>
<accession>A0AAN9UQG1</accession>
<feature type="transmembrane region" description="Helical" evidence="6">
    <location>
        <begin position="180"/>
        <end position="201"/>
    </location>
</feature>
<evidence type="ECO:0000256" key="2">
    <source>
        <dbReference type="ARBA" id="ARBA00022692"/>
    </source>
</evidence>
<comment type="subcellular location">
    <subcellularLocation>
        <location evidence="1">Membrane</location>
        <topology evidence="1">Multi-pass membrane protein</topology>
    </subcellularLocation>
</comment>
<evidence type="ECO:0000256" key="5">
    <source>
        <dbReference type="ARBA" id="ARBA00038359"/>
    </source>
</evidence>
<evidence type="ECO:0000256" key="6">
    <source>
        <dbReference type="SAM" id="Phobius"/>
    </source>
</evidence>
<keyword evidence="4 6" id="KW-0472">Membrane</keyword>
<evidence type="ECO:0000256" key="3">
    <source>
        <dbReference type="ARBA" id="ARBA00022989"/>
    </source>
</evidence>
<feature type="transmembrane region" description="Helical" evidence="6">
    <location>
        <begin position="98"/>
        <end position="123"/>
    </location>
</feature>
<keyword evidence="9" id="KW-1185">Reference proteome</keyword>
<gene>
    <name evidence="8" type="ORF">SLS62_006532</name>
</gene>